<feature type="region of interest" description="Disordered" evidence="1">
    <location>
        <begin position="1"/>
        <end position="27"/>
    </location>
</feature>
<feature type="transmembrane region" description="Helical" evidence="2">
    <location>
        <begin position="36"/>
        <end position="55"/>
    </location>
</feature>
<feature type="compositionally biased region" description="Basic residues" evidence="1">
    <location>
        <begin position="1"/>
        <end position="16"/>
    </location>
</feature>
<evidence type="ECO:0000313" key="3">
    <source>
        <dbReference type="EMBL" id="TQD70198.1"/>
    </source>
</evidence>
<protein>
    <submittedName>
        <fullName evidence="3">Uncharacterized protein</fullName>
    </submittedName>
</protein>
<comment type="caution">
    <text evidence="3">The sequence shown here is derived from an EMBL/GenBank/DDBJ whole genome shotgun (WGS) entry which is preliminary data.</text>
</comment>
<gene>
    <name evidence="3" type="ORF">C1H46_044269</name>
</gene>
<accession>A0A540K7J1</accession>
<keyword evidence="4" id="KW-1185">Reference proteome</keyword>
<evidence type="ECO:0000313" key="4">
    <source>
        <dbReference type="Proteomes" id="UP000315295"/>
    </source>
</evidence>
<organism evidence="3 4">
    <name type="scientific">Malus baccata</name>
    <name type="common">Siberian crab apple</name>
    <name type="synonym">Pyrus baccata</name>
    <dbReference type="NCBI Taxonomy" id="106549"/>
    <lineage>
        <taxon>Eukaryota</taxon>
        <taxon>Viridiplantae</taxon>
        <taxon>Streptophyta</taxon>
        <taxon>Embryophyta</taxon>
        <taxon>Tracheophyta</taxon>
        <taxon>Spermatophyta</taxon>
        <taxon>Magnoliopsida</taxon>
        <taxon>eudicotyledons</taxon>
        <taxon>Gunneridae</taxon>
        <taxon>Pentapetalae</taxon>
        <taxon>rosids</taxon>
        <taxon>fabids</taxon>
        <taxon>Rosales</taxon>
        <taxon>Rosaceae</taxon>
        <taxon>Amygdaloideae</taxon>
        <taxon>Maleae</taxon>
        <taxon>Malus</taxon>
    </lineage>
</organism>
<sequence length="83" mass="9341">MKMREHAKRQQKHKGGTKQQPSSFTPGKKKITKCRIFILMDLGQSAFIIFTTFVISDTSSLCVHPPALHGHHSLRSRNKVPAS</sequence>
<dbReference type="EMBL" id="VIEB01001920">
    <property type="protein sequence ID" value="TQD70198.1"/>
    <property type="molecule type" value="Genomic_DNA"/>
</dbReference>
<evidence type="ECO:0000256" key="1">
    <source>
        <dbReference type="SAM" id="MobiDB-lite"/>
    </source>
</evidence>
<keyword evidence="2" id="KW-0812">Transmembrane</keyword>
<keyword evidence="2" id="KW-0472">Membrane</keyword>
<dbReference type="Proteomes" id="UP000315295">
    <property type="component" value="Unassembled WGS sequence"/>
</dbReference>
<name>A0A540K7J1_MALBA</name>
<proteinExistence type="predicted"/>
<keyword evidence="2" id="KW-1133">Transmembrane helix</keyword>
<reference evidence="3 4" key="1">
    <citation type="journal article" date="2019" name="G3 (Bethesda)">
        <title>Sequencing of a Wild Apple (Malus baccata) Genome Unravels the Differences Between Cultivated and Wild Apple Species Regarding Disease Resistance and Cold Tolerance.</title>
        <authorList>
            <person name="Chen X."/>
        </authorList>
    </citation>
    <scope>NUCLEOTIDE SEQUENCE [LARGE SCALE GENOMIC DNA]</scope>
    <source>
        <strain evidence="4">cv. Shandingzi</strain>
        <tissue evidence="3">Leaves</tissue>
    </source>
</reference>
<evidence type="ECO:0000256" key="2">
    <source>
        <dbReference type="SAM" id="Phobius"/>
    </source>
</evidence>
<dbReference type="AlphaFoldDB" id="A0A540K7J1"/>